<dbReference type="SUPFAM" id="SSF46785">
    <property type="entry name" value="Winged helix' DNA-binding domain"/>
    <property type="match status" value="1"/>
</dbReference>
<keyword evidence="2" id="KW-0238">DNA-binding</keyword>
<evidence type="ECO:0000313" key="5">
    <source>
        <dbReference type="EMBL" id="MFC3192673.1"/>
    </source>
</evidence>
<keyword evidence="1" id="KW-0805">Transcription regulation</keyword>
<organism evidence="5 6">
    <name type="scientific">Marinicella sediminis</name>
    <dbReference type="NCBI Taxonomy" id="1792834"/>
    <lineage>
        <taxon>Bacteria</taxon>
        <taxon>Pseudomonadati</taxon>
        <taxon>Pseudomonadota</taxon>
        <taxon>Gammaproteobacteria</taxon>
        <taxon>Lysobacterales</taxon>
        <taxon>Marinicellaceae</taxon>
        <taxon>Marinicella</taxon>
    </lineage>
</organism>
<accession>A0ABV7J7P8</accession>
<dbReference type="PROSITE" id="PS50949">
    <property type="entry name" value="HTH_GNTR"/>
    <property type="match status" value="1"/>
</dbReference>
<dbReference type="Pfam" id="PF00392">
    <property type="entry name" value="GntR"/>
    <property type="match status" value="1"/>
</dbReference>
<keyword evidence="3" id="KW-0804">Transcription</keyword>
<gene>
    <name evidence="5" type="ORF">ACFODZ_00335</name>
</gene>
<dbReference type="InterPro" id="IPR036390">
    <property type="entry name" value="WH_DNA-bd_sf"/>
</dbReference>
<dbReference type="InterPro" id="IPR000524">
    <property type="entry name" value="Tscrpt_reg_HTH_GntR"/>
</dbReference>
<comment type="caution">
    <text evidence="5">The sequence shown here is derived from an EMBL/GenBank/DDBJ whole genome shotgun (WGS) entry which is preliminary data.</text>
</comment>
<dbReference type="CDD" id="cd07377">
    <property type="entry name" value="WHTH_GntR"/>
    <property type="match status" value="1"/>
</dbReference>
<name>A0ABV7J7P8_9GAMM</name>
<evidence type="ECO:0000256" key="1">
    <source>
        <dbReference type="ARBA" id="ARBA00023015"/>
    </source>
</evidence>
<dbReference type="SMART" id="SM00345">
    <property type="entry name" value="HTH_GNTR"/>
    <property type="match status" value="1"/>
</dbReference>
<reference evidence="6" key="1">
    <citation type="journal article" date="2019" name="Int. J. Syst. Evol. Microbiol.">
        <title>The Global Catalogue of Microorganisms (GCM) 10K type strain sequencing project: providing services to taxonomists for standard genome sequencing and annotation.</title>
        <authorList>
            <consortium name="The Broad Institute Genomics Platform"/>
            <consortium name="The Broad Institute Genome Sequencing Center for Infectious Disease"/>
            <person name="Wu L."/>
            <person name="Ma J."/>
        </authorList>
    </citation>
    <scope>NUCLEOTIDE SEQUENCE [LARGE SCALE GENOMIC DNA]</scope>
    <source>
        <strain evidence="6">KCTC 42953</strain>
    </source>
</reference>
<dbReference type="EMBL" id="JBHRTS010000001">
    <property type="protein sequence ID" value="MFC3192673.1"/>
    <property type="molecule type" value="Genomic_DNA"/>
</dbReference>
<dbReference type="RefSeq" id="WP_109862413.1">
    <property type="nucleotide sequence ID" value="NZ_JBHRTS010000001.1"/>
</dbReference>
<sequence length="117" mass="12994">MYIQIMEQIKRLVAQGDWPAGEKVPSIRELAVATQVSVITVKRAYQELERAGVIITRHGIGSFVAGHKDLGDQIMKDEIDQHLLKAIQQAKSYGVTIETLLERIKTLSDDPSGGDHE</sequence>
<dbReference type="InterPro" id="IPR036388">
    <property type="entry name" value="WH-like_DNA-bd_sf"/>
</dbReference>
<dbReference type="Gene3D" id="1.10.10.10">
    <property type="entry name" value="Winged helix-like DNA-binding domain superfamily/Winged helix DNA-binding domain"/>
    <property type="match status" value="1"/>
</dbReference>
<dbReference type="PANTHER" id="PTHR38445:SF7">
    <property type="entry name" value="GNTR-FAMILY TRANSCRIPTIONAL REGULATOR"/>
    <property type="match status" value="1"/>
</dbReference>
<evidence type="ECO:0000259" key="4">
    <source>
        <dbReference type="PROSITE" id="PS50949"/>
    </source>
</evidence>
<protein>
    <submittedName>
        <fullName evidence="5">GntR family transcriptional regulator</fullName>
    </submittedName>
</protein>
<dbReference type="Proteomes" id="UP001595533">
    <property type="component" value="Unassembled WGS sequence"/>
</dbReference>
<feature type="domain" description="HTH gntR-type" evidence="4">
    <location>
        <begin position="1"/>
        <end position="67"/>
    </location>
</feature>
<dbReference type="PANTHER" id="PTHR38445">
    <property type="entry name" value="HTH-TYPE TRANSCRIPTIONAL REPRESSOR YTRA"/>
    <property type="match status" value="1"/>
</dbReference>
<keyword evidence="6" id="KW-1185">Reference proteome</keyword>
<evidence type="ECO:0000313" key="6">
    <source>
        <dbReference type="Proteomes" id="UP001595533"/>
    </source>
</evidence>
<proteinExistence type="predicted"/>
<evidence type="ECO:0000256" key="3">
    <source>
        <dbReference type="ARBA" id="ARBA00023163"/>
    </source>
</evidence>
<evidence type="ECO:0000256" key="2">
    <source>
        <dbReference type="ARBA" id="ARBA00023125"/>
    </source>
</evidence>